<gene>
    <name evidence="2" type="ORF">FOB60_003429</name>
</gene>
<reference evidence="2" key="1">
    <citation type="submission" date="2020-03" db="EMBL/GenBank/DDBJ databases">
        <title>FDA dAtabase for Regulatory Grade micrObial Sequences (FDA-ARGOS): Supporting development and validation of Infectious Disease Dx tests.</title>
        <authorList>
            <person name="Campos J."/>
            <person name="Goldberg B."/>
            <person name="Tallon L."/>
            <person name="Sadzewicz L."/>
            <person name="Vavikolanu K."/>
            <person name="Mehta A."/>
            <person name="Aluvathingal J."/>
            <person name="Nadendla S."/>
            <person name="Nandy P."/>
            <person name="Geyer C."/>
            <person name="Yan Y."/>
            <person name="Sichtig H."/>
        </authorList>
    </citation>
    <scope>NUCLEOTIDE SEQUENCE [LARGE SCALE GENOMIC DNA]</scope>
    <source>
        <strain evidence="2">FDAARGOS_652</strain>
    </source>
</reference>
<evidence type="ECO:0000313" key="3">
    <source>
        <dbReference type="Proteomes" id="UP000590412"/>
    </source>
</evidence>
<feature type="transmembrane region" description="Helical" evidence="1">
    <location>
        <begin position="22"/>
        <end position="47"/>
    </location>
</feature>
<protein>
    <submittedName>
        <fullName evidence="2">Putative integral membrane protein</fullName>
    </submittedName>
</protein>
<dbReference type="AlphaFoldDB" id="A0A8X7TA61"/>
<accession>A0A8X7TA61</accession>
<feature type="transmembrane region" description="Helical" evidence="1">
    <location>
        <begin position="100"/>
        <end position="118"/>
    </location>
</feature>
<keyword evidence="1" id="KW-0472">Membrane</keyword>
<dbReference type="Proteomes" id="UP000590412">
    <property type="component" value="Unassembled WGS sequence"/>
</dbReference>
<proteinExistence type="predicted"/>
<evidence type="ECO:0000256" key="1">
    <source>
        <dbReference type="SAM" id="Phobius"/>
    </source>
</evidence>
<feature type="transmembrane region" description="Helical" evidence="1">
    <location>
        <begin position="199"/>
        <end position="217"/>
    </location>
</feature>
<dbReference type="EMBL" id="JABWAB010000005">
    <property type="protein sequence ID" value="KAF6050761.1"/>
    <property type="molecule type" value="Genomic_DNA"/>
</dbReference>
<feature type="transmembrane region" description="Helical" evidence="1">
    <location>
        <begin position="68"/>
        <end position="88"/>
    </location>
</feature>
<keyword evidence="1" id="KW-1133">Transmembrane helix</keyword>
<organism evidence="2 3">
    <name type="scientific">Candida parapsilosis</name>
    <name type="common">Yeast</name>
    <dbReference type="NCBI Taxonomy" id="5480"/>
    <lineage>
        <taxon>Eukaryota</taxon>
        <taxon>Fungi</taxon>
        <taxon>Dikarya</taxon>
        <taxon>Ascomycota</taxon>
        <taxon>Saccharomycotina</taxon>
        <taxon>Pichiomycetes</taxon>
        <taxon>Debaryomycetaceae</taxon>
        <taxon>Candida/Lodderomyces clade</taxon>
        <taxon>Candida</taxon>
    </lineage>
</organism>
<sequence length="293" mass="34206">MAPLRFSFDTFPETPWMGYFNYLYSLFINYCNQFCAFYVILLSHWFTRLVVMNHQVWSSIRKDGSLEDFHLASNVLVISTSLILVYLWCTSSDKVINAYYTIMAVSLVHFGVDLLIQLRQPLLKRTTRSLVRLVSNPRFRMEEKPILSFLKKDHTGMFVFTCVMIDSKVNYCKAGLLFYYAVLKLVETYSSRKHPLVNVAYFGLGILENVILVVFWYESCKMLQFNKAICYTLMYLLRLEESGSTNKSVKGLMAVVKFCYRRFNHIEVNKPQTSEIRSSSLQFDCYSIISDAK</sequence>
<comment type="caution">
    <text evidence="2">The sequence shown here is derived from an EMBL/GenBank/DDBJ whole genome shotgun (WGS) entry which is preliminary data.</text>
</comment>
<name>A0A8X7TA61_CANPA</name>
<keyword evidence="1" id="KW-0812">Transmembrane</keyword>
<evidence type="ECO:0000313" key="2">
    <source>
        <dbReference type="EMBL" id="KAF6050761.1"/>
    </source>
</evidence>